<dbReference type="Gene3D" id="1.20.1660.10">
    <property type="entry name" value="Hypothetical protein (EF3068)"/>
    <property type="match status" value="1"/>
</dbReference>
<keyword evidence="2" id="KW-1185">Reference proteome</keyword>
<dbReference type="EMBL" id="CP126969">
    <property type="protein sequence ID" value="WIM68484.1"/>
    <property type="molecule type" value="Genomic_DNA"/>
</dbReference>
<dbReference type="Gene3D" id="1.25.40.290">
    <property type="entry name" value="ARM repeat domains"/>
    <property type="match status" value="1"/>
</dbReference>
<sequence length="206" mass="23563">MRTLDEVHATLLPLADPSRADQMAAYMRNQFQFLGISAGERRSSTRSIVHFRPTDFDFAQLLFDEPEREYHYCACDHIRFGRLTTTDLPDLKRLVQTKSWWDTVDSLAKGVGQAADAESMLEWAQDSDYWVRRVAIIHQLGFRTETDSELLAQIIMANLGSKEFFINKAIGWALRDYSKANPAWVAEFIATHDLAPLSAREGSKYI</sequence>
<dbReference type="InterPro" id="IPR016024">
    <property type="entry name" value="ARM-type_fold"/>
</dbReference>
<dbReference type="PANTHER" id="PTHR34070">
    <property type="entry name" value="ARMADILLO-TYPE FOLD"/>
    <property type="match status" value="1"/>
</dbReference>
<dbReference type="Proteomes" id="UP001225598">
    <property type="component" value="Chromosome"/>
</dbReference>
<dbReference type="CDD" id="cd07064">
    <property type="entry name" value="AlkD_like_1"/>
    <property type="match status" value="1"/>
</dbReference>
<gene>
    <name evidence="1" type="ORF">QP027_03555</name>
</gene>
<dbReference type="PANTHER" id="PTHR34070:SF1">
    <property type="entry name" value="DNA ALKYLATION REPAIR PROTEIN"/>
    <property type="match status" value="1"/>
</dbReference>
<reference evidence="1 2" key="1">
    <citation type="submission" date="2023-05" db="EMBL/GenBank/DDBJ databases">
        <title>Corynebacterium suedekumii sp. nov. and Corynebacterium breve sp. nov. isolated from raw cow's milk.</title>
        <authorList>
            <person name="Baer M.K."/>
            <person name="Mehl L."/>
            <person name="Hellmuth R."/>
            <person name="Marke G."/>
            <person name="Lipski A."/>
        </authorList>
    </citation>
    <scope>NUCLEOTIDE SEQUENCE [LARGE SCALE GENOMIC DNA]</scope>
    <source>
        <strain evidence="1 2">R4</strain>
    </source>
</reference>
<dbReference type="SUPFAM" id="SSF48371">
    <property type="entry name" value="ARM repeat"/>
    <property type="match status" value="1"/>
</dbReference>
<accession>A0ABY8VFR9</accession>
<dbReference type="InterPro" id="IPR014825">
    <property type="entry name" value="DNA_alkylation"/>
</dbReference>
<organism evidence="1 2">
    <name type="scientific">Corynebacterium breve</name>
    <dbReference type="NCBI Taxonomy" id="3049799"/>
    <lineage>
        <taxon>Bacteria</taxon>
        <taxon>Bacillati</taxon>
        <taxon>Actinomycetota</taxon>
        <taxon>Actinomycetes</taxon>
        <taxon>Mycobacteriales</taxon>
        <taxon>Corynebacteriaceae</taxon>
        <taxon>Corynebacterium</taxon>
    </lineage>
</organism>
<proteinExistence type="predicted"/>
<evidence type="ECO:0000313" key="2">
    <source>
        <dbReference type="Proteomes" id="UP001225598"/>
    </source>
</evidence>
<protein>
    <submittedName>
        <fullName evidence="1">DNA alkylation repair protein</fullName>
    </submittedName>
</protein>
<name>A0ABY8VFR9_9CORY</name>
<dbReference type="RefSeq" id="WP_284826043.1">
    <property type="nucleotide sequence ID" value="NZ_CP126969.1"/>
</dbReference>
<dbReference type="Pfam" id="PF08713">
    <property type="entry name" value="DNA_alkylation"/>
    <property type="match status" value="1"/>
</dbReference>
<evidence type="ECO:0000313" key="1">
    <source>
        <dbReference type="EMBL" id="WIM68484.1"/>
    </source>
</evidence>